<keyword evidence="3" id="KW-0804">Transcription</keyword>
<dbReference type="InterPro" id="IPR001647">
    <property type="entry name" value="HTH_TetR"/>
</dbReference>
<evidence type="ECO:0000259" key="5">
    <source>
        <dbReference type="PROSITE" id="PS50977"/>
    </source>
</evidence>
<dbReference type="Pfam" id="PF21597">
    <property type="entry name" value="TetR_C_43"/>
    <property type="match status" value="1"/>
</dbReference>
<dbReference type="Pfam" id="PF00440">
    <property type="entry name" value="TetR_N"/>
    <property type="match status" value="1"/>
</dbReference>
<dbReference type="Gene3D" id="1.10.357.10">
    <property type="entry name" value="Tetracycline Repressor, domain 2"/>
    <property type="match status" value="1"/>
</dbReference>
<dbReference type="InterPro" id="IPR009057">
    <property type="entry name" value="Homeodomain-like_sf"/>
</dbReference>
<sequence>MPTGTGDTGTRPAQRADAARNRELLLAAAVRAFTTESAGGPAPTLDRIAKDAGVGIGTLYRHFPNREALVEAVYRNELDRLCAAATELLGQLPADRALRAWMDRFVDYVITKKHLADSLHALVACGHNPFARSRERMVDAIRALQEAGVADGTLRPDVDAADVLVGTSGVCMAVADPEGRAQAGRLLDLLVDGLRPPAARTGTDGDRPDT</sequence>
<keyword evidence="2 4" id="KW-0238">DNA-binding</keyword>
<dbReference type="PROSITE" id="PS50977">
    <property type="entry name" value="HTH_TETR_2"/>
    <property type="match status" value="1"/>
</dbReference>
<dbReference type="AlphaFoldDB" id="A0A1I4VWK1"/>
<dbReference type="RefSeq" id="WP_093340549.1">
    <property type="nucleotide sequence ID" value="NZ_FOUY01000007.1"/>
</dbReference>
<dbReference type="InterPro" id="IPR049445">
    <property type="entry name" value="TetR_SbtR-like_C"/>
</dbReference>
<evidence type="ECO:0000256" key="3">
    <source>
        <dbReference type="ARBA" id="ARBA00023163"/>
    </source>
</evidence>
<keyword evidence="1" id="KW-0805">Transcription regulation</keyword>
<dbReference type="GO" id="GO:0000976">
    <property type="term" value="F:transcription cis-regulatory region binding"/>
    <property type="evidence" value="ECO:0007669"/>
    <property type="project" value="TreeGrafter"/>
</dbReference>
<proteinExistence type="predicted"/>
<evidence type="ECO:0000256" key="2">
    <source>
        <dbReference type="ARBA" id="ARBA00023125"/>
    </source>
</evidence>
<accession>A0A1I4VWK1</accession>
<name>A0A1I4VWK1_PSUAM</name>
<dbReference type="SUPFAM" id="SSF48498">
    <property type="entry name" value="Tetracyclin repressor-like, C-terminal domain"/>
    <property type="match status" value="1"/>
</dbReference>
<reference evidence="6 7" key="1">
    <citation type="submission" date="2016-10" db="EMBL/GenBank/DDBJ databases">
        <authorList>
            <person name="de Groot N.N."/>
        </authorList>
    </citation>
    <scope>NUCLEOTIDE SEQUENCE [LARGE SCALE GENOMIC DNA]</scope>
    <source>
        <strain evidence="6 7">CGMCC 4.1877</strain>
    </source>
</reference>
<dbReference type="OrthoDB" id="9795011at2"/>
<evidence type="ECO:0000256" key="1">
    <source>
        <dbReference type="ARBA" id="ARBA00023015"/>
    </source>
</evidence>
<dbReference type="InterPro" id="IPR050109">
    <property type="entry name" value="HTH-type_TetR-like_transc_reg"/>
</dbReference>
<dbReference type="InterPro" id="IPR036271">
    <property type="entry name" value="Tet_transcr_reg_TetR-rel_C_sf"/>
</dbReference>
<evidence type="ECO:0000256" key="4">
    <source>
        <dbReference type="PROSITE-ProRule" id="PRU00335"/>
    </source>
</evidence>
<gene>
    <name evidence="6" type="ORF">SAMN05216207_100739</name>
</gene>
<dbReference type="GO" id="GO:0003700">
    <property type="term" value="F:DNA-binding transcription factor activity"/>
    <property type="evidence" value="ECO:0007669"/>
    <property type="project" value="TreeGrafter"/>
</dbReference>
<organism evidence="6 7">
    <name type="scientific">Pseudonocardia ammonioxydans</name>
    <dbReference type="NCBI Taxonomy" id="260086"/>
    <lineage>
        <taxon>Bacteria</taxon>
        <taxon>Bacillati</taxon>
        <taxon>Actinomycetota</taxon>
        <taxon>Actinomycetes</taxon>
        <taxon>Pseudonocardiales</taxon>
        <taxon>Pseudonocardiaceae</taxon>
        <taxon>Pseudonocardia</taxon>
    </lineage>
</organism>
<dbReference type="EMBL" id="FOUY01000007">
    <property type="protein sequence ID" value="SFN05613.1"/>
    <property type="molecule type" value="Genomic_DNA"/>
</dbReference>
<protein>
    <submittedName>
        <fullName evidence="6">Transcriptional regulator, TetR family</fullName>
    </submittedName>
</protein>
<feature type="DNA-binding region" description="H-T-H motif" evidence="4">
    <location>
        <begin position="44"/>
        <end position="63"/>
    </location>
</feature>
<dbReference type="STRING" id="260086.SAMN05216207_100739"/>
<evidence type="ECO:0000313" key="6">
    <source>
        <dbReference type="EMBL" id="SFN05613.1"/>
    </source>
</evidence>
<feature type="domain" description="HTH tetR-type" evidence="5">
    <location>
        <begin position="19"/>
        <end position="81"/>
    </location>
</feature>
<dbReference type="PANTHER" id="PTHR30055:SF234">
    <property type="entry name" value="HTH-TYPE TRANSCRIPTIONAL REGULATOR BETI"/>
    <property type="match status" value="1"/>
</dbReference>
<evidence type="ECO:0000313" key="7">
    <source>
        <dbReference type="Proteomes" id="UP000199614"/>
    </source>
</evidence>
<dbReference type="PANTHER" id="PTHR30055">
    <property type="entry name" value="HTH-TYPE TRANSCRIPTIONAL REGULATOR RUTR"/>
    <property type="match status" value="1"/>
</dbReference>
<dbReference type="SUPFAM" id="SSF46689">
    <property type="entry name" value="Homeodomain-like"/>
    <property type="match status" value="1"/>
</dbReference>
<dbReference type="Proteomes" id="UP000199614">
    <property type="component" value="Unassembled WGS sequence"/>
</dbReference>
<keyword evidence="7" id="KW-1185">Reference proteome</keyword>